<feature type="region of interest" description="Disordered" evidence="4">
    <location>
        <begin position="231"/>
        <end position="338"/>
    </location>
</feature>
<dbReference type="InterPro" id="IPR003890">
    <property type="entry name" value="MIF4G-like_typ-3"/>
</dbReference>
<feature type="domain" description="MI" evidence="5">
    <location>
        <begin position="754"/>
        <end position="899"/>
    </location>
</feature>
<gene>
    <name evidence="6" type="ORF">GNLVRS02_ARAD1B08096g</name>
</gene>
<dbReference type="SUPFAM" id="SSF48371">
    <property type="entry name" value="ARM repeat"/>
    <property type="match status" value="1"/>
</dbReference>
<dbReference type="InterPro" id="IPR050781">
    <property type="entry name" value="CWC22_splicing_factor"/>
</dbReference>
<evidence type="ECO:0000256" key="3">
    <source>
        <dbReference type="ARBA" id="ARBA00023242"/>
    </source>
</evidence>
<dbReference type="InterPro" id="IPR003891">
    <property type="entry name" value="Initiation_fac_eIF4g_MI"/>
</dbReference>
<dbReference type="PANTHER" id="PTHR18034">
    <property type="entry name" value="CELL CYCLE CONTROL PROTEIN CWF22-RELATED"/>
    <property type="match status" value="1"/>
</dbReference>
<comment type="subcellular location">
    <subcellularLocation>
        <location evidence="1">Nucleus</location>
        <location evidence="1">Nucleolus</location>
    </subcellularLocation>
</comment>
<feature type="region of interest" description="Disordered" evidence="4">
    <location>
        <begin position="379"/>
        <end position="429"/>
    </location>
</feature>
<dbReference type="EMBL" id="HG937692">
    <property type="protein sequence ID" value="CDP36226.1"/>
    <property type="molecule type" value="Genomic_DNA"/>
</dbReference>
<evidence type="ECO:0000259" key="5">
    <source>
        <dbReference type="PROSITE" id="PS51366"/>
    </source>
</evidence>
<evidence type="ECO:0000256" key="1">
    <source>
        <dbReference type="ARBA" id="ARBA00004604"/>
    </source>
</evidence>
<reference evidence="6" key="2">
    <citation type="submission" date="2014-06" db="EMBL/GenBank/DDBJ databases">
        <title>The complete genome of Blastobotrys (Arxula) adeninivorans LS3 - a yeast of biotechnological interest.</title>
        <authorList>
            <person name="Kunze G."/>
            <person name="Gaillardin C."/>
            <person name="Czernicka M."/>
            <person name="Durrens P."/>
            <person name="Martin T."/>
            <person name="Boer E."/>
            <person name="Gabaldon T."/>
            <person name="Cruz J."/>
            <person name="Talla E."/>
            <person name="Marck C."/>
            <person name="Goffeau A."/>
            <person name="Barbe V."/>
            <person name="Baret P."/>
            <person name="Baronian K."/>
            <person name="Beier S."/>
            <person name="Bleykasten C."/>
            <person name="Bode R."/>
            <person name="Casaregola S."/>
            <person name="Despons L."/>
            <person name="Fairhead C."/>
            <person name="Giersberg M."/>
            <person name="Gierski P."/>
            <person name="Hahnel U."/>
            <person name="Hartmann A."/>
            <person name="Jankowska D."/>
            <person name="Jubin C."/>
            <person name="Jung P."/>
            <person name="Lafontaine I."/>
            <person name="Leh-Louis V."/>
            <person name="Lemaire M."/>
            <person name="Marcet-Houben M."/>
            <person name="Mascher M."/>
            <person name="Morel G."/>
            <person name="Richard G.-F."/>
            <person name="Riechen J."/>
            <person name="Sacerdot C."/>
            <person name="Sarkar A."/>
            <person name="Savel G."/>
            <person name="Schacherer J."/>
            <person name="Sherman D."/>
            <person name="Straub M.-L."/>
            <person name="Stein N."/>
            <person name="Thierry A."/>
            <person name="Trautwein-Schult A."/>
            <person name="Westhof E."/>
            <person name="Worch S."/>
            <person name="Dujon B."/>
            <person name="Souciet J.-L."/>
            <person name="Wincker P."/>
            <person name="Scholz U."/>
            <person name="Neuveglise N."/>
        </authorList>
    </citation>
    <scope>NUCLEOTIDE SEQUENCE</scope>
    <source>
        <strain evidence="6">LS3</strain>
    </source>
</reference>
<dbReference type="GO" id="GO:0042274">
    <property type="term" value="P:ribosomal small subunit biogenesis"/>
    <property type="evidence" value="ECO:0007669"/>
    <property type="project" value="TreeGrafter"/>
</dbReference>
<feature type="compositionally biased region" description="Basic and acidic residues" evidence="4">
    <location>
        <begin position="95"/>
        <end position="104"/>
    </location>
</feature>
<proteinExistence type="inferred from homology"/>
<dbReference type="GO" id="GO:0005730">
    <property type="term" value="C:nucleolus"/>
    <property type="evidence" value="ECO:0007669"/>
    <property type="project" value="UniProtKB-SubCell"/>
</dbReference>
<dbReference type="InterPro" id="IPR016024">
    <property type="entry name" value="ARM-type_fold"/>
</dbReference>
<comment type="similarity">
    <text evidence="2">Belongs to the CWC22 family.</text>
</comment>
<dbReference type="Gene3D" id="1.25.40.180">
    <property type="match status" value="1"/>
</dbReference>
<dbReference type="PhylomeDB" id="A0A060TAN4"/>
<name>A0A060TAN4_BLAAD</name>
<feature type="region of interest" description="Disordered" evidence="4">
    <location>
        <begin position="1"/>
        <end position="132"/>
    </location>
</feature>
<sequence>MPGNRDRAIGPKLPVALMPEITSKEKDEGKSYRRTKPTISRKDRRKQEREEKKKHKRQAKTQGLKNESHNGAKPVNGMKPVKNGVLKKKASSVAKPEKSKKSVKFDLPLAEDEEVEGSGPDATEDFEDFDSLDDFEDLGDSDDFEDFDEDMEDFEDFDDEEDDSMSVEDTMAALKAAKEKKKGMSAAETMAALKASKEKKKETSADETMAALKAAKEKKAMSVDETMAALKAAKDKKKGSKKQDDEKLDDSMSAEDTMAALKAAKEKKKGSKTQDDETLDDSMSAEDTMAALKAAKEKKSSKKRKMDDINDTPKGKKKLKSKKHDRPPVDPHEAEMMARDEAEMEYYAKKLGLKSMKLDNADDGLGDILGGLDFEDFAAGSESEYSESDYSQDVEEDGDDASASDDEVESLEDEEDEEEPKVEKQKENPYVAPVAATTKYVPPRRRALMEAQGESESLIKLRKQVKGLFNRLSEANMGTIINDIENLYLNNPRSEVSSVVTEVVIESTAVQGMLTEQFLIVHAALVTALYKTIGIEFGAHFVQTLIERFERNREVKKEAINLLSLLSQVYGFQMVACKLMYDLIKTFLEDINELNTEFLLKVVDSAGPQLRSDDPASLKDIIFLLHTNIAKLKEGQELNSRTKFLVERITDLKNNRHRRSGSEVSQDTIARLKKFLGAVQGTVSDPIQVSLEDIHNVDTKGKWWLVGAAWKNNMYNGSANEEMANVDVKAMHDVLDSSEPNWLELAKAQRMNTDIRRAVFVAIMSSEDYIDAHDRLQKLKLKNKQEREIPRVLLHCCGSEQVYNPFYSLVAARLCTHHSLKKTFQFALWDYLGTLEGEDSDMDNSGSESDPQAELQRLKKKSEEESQGDLHKTINYARLYAHLVSEGVMSIDVLKTTNFFTAVSEVQIFLEMFFIHLFQLVGKRAESSDKTRKVGFNAMLEDRPRDESGLVNILSNTKDETTLRGVRYLQGQIEGSSTLKSLKKKQADRVRWGCQVTRSVVDRLLQRDVL</sequence>
<dbReference type="Pfam" id="PF02854">
    <property type="entry name" value="MIF4G"/>
    <property type="match status" value="1"/>
</dbReference>
<evidence type="ECO:0000256" key="2">
    <source>
        <dbReference type="ARBA" id="ARBA00006856"/>
    </source>
</evidence>
<keyword evidence="3" id="KW-0539">Nucleus</keyword>
<protein>
    <submittedName>
        <fullName evidence="6">ARAD1B08096p</fullName>
    </submittedName>
</protein>
<reference evidence="6" key="1">
    <citation type="submission" date="2014-02" db="EMBL/GenBank/DDBJ databases">
        <authorList>
            <person name="Genoscope - CEA"/>
        </authorList>
    </citation>
    <scope>NUCLEOTIDE SEQUENCE</scope>
    <source>
        <strain evidence="6">LS3</strain>
    </source>
</reference>
<dbReference type="SMART" id="SM00543">
    <property type="entry name" value="MIF4G"/>
    <property type="match status" value="1"/>
</dbReference>
<organism evidence="6">
    <name type="scientific">Blastobotrys adeninivorans</name>
    <name type="common">Yeast</name>
    <name type="synonym">Arxula adeninivorans</name>
    <dbReference type="NCBI Taxonomy" id="409370"/>
    <lineage>
        <taxon>Eukaryota</taxon>
        <taxon>Fungi</taxon>
        <taxon>Dikarya</taxon>
        <taxon>Ascomycota</taxon>
        <taxon>Saccharomycotina</taxon>
        <taxon>Dipodascomycetes</taxon>
        <taxon>Dipodascales</taxon>
        <taxon>Trichomonascaceae</taxon>
        <taxon>Blastobotrys</taxon>
    </lineage>
</organism>
<accession>A0A060TAN4</accession>
<feature type="region of interest" description="Disordered" evidence="4">
    <location>
        <begin position="839"/>
        <end position="866"/>
    </location>
</feature>
<feature type="compositionally biased region" description="Basic and acidic residues" evidence="4">
    <location>
        <begin position="22"/>
        <end position="31"/>
    </location>
</feature>
<evidence type="ECO:0000313" key="6">
    <source>
        <dbReference type="EMBL" id="CDP36226.1"/>
    </source>
</evidence>
<dbReference type="PROSITE" id="PS51366">
    <property type="entry name" value="MI"/>
    <property type="match status" value="1"/>
</dbReference>
<feature type="compositionally biased region" description="Acidic residues" evidence="4">
    <location>
        <begin position="384"/>
        <end position="420"/>
    </location>
</feature>
<dbReference type="GO" id="GO:0003723">
    <property type="term" value="F:RNA binding"/>
    <property type="evidence" value="ECO:0007669"/>
    <property type="project" value="InterPro"/>
</dbReference>
<dbReference type="Pfam" id="PF02847">
    <property type="entry name" value="MA3"/>
    <property type="match status" value="1"/>
</dbReference>
<dbReference type="PANTHER" id="PTHR18034:SF4">
    <property type="entry name" value="NUCLEOLAR MIF4G DOMAIN-CONTAINING PROTEIN 1"/>
    <property type="match status" value="1"/>
</dbReference>
<dbReference type="AlphaFoldDB" id="A0A060TAN4"/>
<feature type="compositionally biased region" description="Acidic residues" evidence="4">
    <location>
        <begin position="109"/>
        <end position="132"/>
    </location>
</feature>
<evidence type="ECO:0000256" key="4">
    <source>
        <dbReference type="SAM" id="MobiDB-lite"/>
    </source>
</evidence>
<dbReference type="SMART" id="SM00544">
    <property type="entry name" value="MA3"/>
    <property type="match status" value="1"/>
</dbReference>
<feature type="compositionally biased region" description="Basic and acidic residues" evidence="4">
    <location>
        <begin position="305"/>
        <end position="314"/>
    </location>
</feature>
<feature type="compositionally biased region" description="Basic residues" evidence="4">
    <location>
        <begin position="315"/>
        <end position="325"/>
    </location>
</feature>
<feature type="compositionally biased region" description="Basic and acidic residues" evidence="4">
    <location>
        <begin position="326"/>
        <end position="338"/>
    </location>
</feature>